<organism evidence="2 3">
    <name type="scientific">Zizania palustris</name>
    <name type="common">Northern wild rice</name>
    <dbReference type="NCBI Taxonomy" id="103762"/>
    <lineage>
        <taxon>Eukaryota</taxon>
        <taxon>Viridiplantae</taxon>
        <taxon>Streptophyta</taxon>
        <taxon>Embryophyta</taxon>
        <taxon>Tracheophyta</taxon>
        <taxon>Spermatophyta</taxon>
        <taxon>Magnoliopsida</taxon>
        <taxon>Liliopsida</taxon>
        <taxon>Poales</taxon>
        <taxon>Poaceae</taxon>
        <taxon>BOP clade</taxon>
        <taxon>Oryzoideae</taxon>
        <taxon>Oryzeae</taxon>
        <taxon>Zizaniinae</taxon>
        <taxon>Zizania</taxon>
    </lineage>
</organism>
<evidence type="ECO:0000313" key="3">
    <source>
        <dbReference type="Proteomes" id="UP000729402"/>
    </source>
</evidence>
<gene>
    <name evidence="2" type="ORF">GUJ93_ZPchr0015g6690</name>
</gene>
<protein>
    <submittedName>
        <fullName evidence="2">Uncharacterized protein</fullName>
    </submittedName>
</protein>
<feature type="region of interest" description="Disordered" evidence="1">
    <location>
        <begin position="52"/>
        <end position="96"/>
    </location>
</feature>
<dbReference type="Proteomes" id="UP000729402">
    <property type="component" value="Unassembled WGS sequence"/>
</dbReference>
<dbReference type="AlphaFoldDB" id="A0A8J5SYA8"/>
<evidence type="ECO:0000313" key="2">
    <source>
        <dbReference type="EMBL" id="KAG8083195.1"/>
    </source>
</evidence>
<reference evidence="2" key="2">
    <citation type="submission" date="2021-02" db="EMBL/GenBank/DDBJ databases">
        <authorList>
            <person name="Kimball J.A."/>
            <person name="Haas M.W."/>
            <person name="Macchietto M."/>
            <person name="Kono T."/>
            <person name="Duquette J."/>
            <person name="Shao M."/>
        </authorList>
    </citation>
    <scope>NUCLEOTIDE SEQUENCE</scope>
    <source>
        <tissue evidence="2">Fresh leaf tissue</tissue>
    </source>
</reference>
<name>A0A8J5SYA8_ZIZPA</name>
<keyword evidence="3" id="KW-1185">Reference proteome</keyword>
<proteinExistence type="predicted"/>
<evidence type="ECO:0000256" key="1">
    <source>
        <dbReference type="SAM" id="MobiDB-lite"/>
    </source>
</evidence>
<dbReference type="EMBL" id="JAAALK010000085">
    <property type="protein sequence ID" value="KAG8083195.1"/>
    <property type="molecule type" value="Genomic_DNA"/>
</dbReference>
<comment type="caution">
    <text evidence="2">The sequence shown here is derived from an EMBL/GenBank/DDBJ whole genome shotgun (WGS) entry which is preliminary data.</text>
</comment>
<sequence>MRLHLPATFAWQHLLLPSRNRRADWAAMEPWDDPTSINHDLRLLEDTKEGYMGRDDLFGSTTDNVDSNDLNPSLNVTVNKGEARDEQSPNVPQYSL</sequence>
<feature type="compositionally biased region" description="Polar residues" evidence="1">
    <location>
        <begin position="59"/>
        <end position="78"/>
    </location>
</feature>
<accession>A0A8J5SYA8</accession>
<reference evidence="2" key="1">
    <citation type="journal article" date="2021" name="bioRxiv">
        <title>Whole Genome Assembly and Annotation of Northern Wild Rice, Zizania palustris L., Supports a Whole Genome Duplication in the Zizania Genus.</title>
        <authorList>
            <person name="Haas M."/>
            <person name="Kono T."/>
            <person name="Macchietto M."/>
            <person name="Millas R."/>
            <person name="McGilp L."/>
            <person name="Shao M."/>
            <person name="Duquette J."/>
            <person name="Hirsch C.N."/>
            <person name="Kimball J."/>
        </authorList>
    </citation>
    <scope>NUCLEOTIDE SEQUENCE</scope>
    <source>
        <tissue evidence="2">Fresh leaf tissue</tissue>
    </source>
</reference>